<dbReference type="EMBL" id="JABSTQ010011367">
    <property type="protein sequence ID" value="KAG0412191.1"/>
    <property type="molecule type" value="Genomic_DNA"/>
</dbReference>
<gene>
    <name evidence="1" type="ORF">HPB47_010671</name>
</gene>
<sequence length="715" mass="82167">MFATDTATERRPYDVQLPDEHMAHFFYGHPAARQSCLEDPACPYKKQANASVCWGYELGCERRSGPATCPGSANGWVEGKEAQLNLFFDQGDFGFIRERRKTLSLLCRPEQPGDSLLECVRHMELCRAKNIRMDFERLVGMPEPMKYREDVLGPGLVGGRCRLDGASLRLEGGRKSPLQSWYAELGHFEELPSVPSGENGCDVVLERPTVVMKLDATVNMYHHFCDFVNLYASMHFNNTFGRDFDILLWDTLPYRGNFAPMWRAFVDGEPRTLSELRGRKVCFREALFAFLPRMIFGLYYNMPLVPGCSGSGLFRAFNRHVLHRLGVAAEPPDGDIRVTLLSRKTKHRRIVNEQELVAAARTLPGVKVRLVDFGHSTDLMHQLEVTANTDVLIGMHGAGLTHVLFQPDWGVLFEISYGLFPFVVRMMDVLKAEIERKRRQLESKDLIGPNKKYFKREELIKKTEEEYLERRRAKGTDEGDDQASTSLSVASLLKRKQEDERVLPRKEVVRRLRERGEPVLLFAETETEAFHRLRRLEILEPEVDRGLRNDFQEAMEKVDQIYLDEILKSQGKTEDGKSIHDVKVDSEGTTLDDIQNIASELGERRNKGKDAEMILTALKFILQLWGEKLNSRAEAEKTSMRGKMSSATYNQTQAYLRPLFKRLRKNTIPEDILDHLVRIVKHMLQREYVRALKRLMTQCQRLFPTDPSRSVEYNA</sequence>
<evidence type="ECO:0000313" key="2">
    <source>
        <dbReference type="Proteomes" id="UP000805193"/>
    </source>
</evidence>
<comment type="caution">
    <text evidence="1">The sequence shown here is derived from an EMBL/GenBank/DDBJ whole genome shotgun (WGS) entry which is preliminary data.</text>
</comment>
<proteinExistence type="predicted"/>
<accession>A0AC60NYF2</accession>
<dbReference type="Proteomes" id="UP000805193">
    <property type="component" value="Unassembled WGS sequence"/>
</dbReference>
<reference evidence="1 2" key="1">
    <citation type="journal article" date="2020" name="Cell">
        <title>Large-Scale Comparative Analyses of Tick Genomes Elucidate Their Genetic Diversity and Vector Capacities.</title>
        <authorList>
            <consortium name="Tick Genome and Microbiome Consortium (TIGMIC)"/>
            <person name="Jia N."/>
            <person name="Wang J."/>
            <person name="Shi W."/>
            <person name="Du L."/>
            <person name="Sun Y."/>
            <person name="Zhan W."/>
            <person name="Jiang J.F."/>
            <person name="Wang Q."/>
            <person name="Zhang B."/>
            <person name="Ji P."/>
            <person name="Bell-Sakyi L."/>
            <person name="Cui X.M."/>
            <person name="Yuan T.T."/>
            <person name="Jiang B.G."/>
            <person name="Yang W.F."/>
            <person name="Lam T.T."/>
            <person name="Chang Q.C."/>
            <person name="Ding S.J."/>
            <person name="Wang X.J."/>
            <person name="Zhu J.G."/>
            <person name="Ruan X.D."/>
            <person name="Zhao L."/>
            <person name="Wei J.T."/>
            <person name="Ye R.Z."/>
            <person name="Que T.C."/>
            <person name="Du C.H."/>
            <person name="Zhou Y.H."/>
            <person name="Cheng J.X."/>
            <person name="Dai P.F."/>
            <person name="Guo W.B."/>
            <person name="Han X.H."/>
            <person name="Huang E.J."/>
            <person name="Li L.F."/>
            <person name="Wei W."/>
            <person name="Gao Y.C."/>
            <person name="Liu J.Z."/>
            <person name="Shao H.Z."/>
            <person name="Wang X."/>
            <person name="Wang C.C."/>
            <person name="Yang T.C."/>
            <person name="Huo Q.B."/>
            <person name="Li W."/>
            <person name="Chen H.Y."/>
            <person name="Chen S.E."/>
            <person name="Zhou L.G."/>
            <person name="Ni X.B."/>
            <person name="Tian J.H."/>
            <person name="Sheng Y."/>
            <person name="Liu T."/>
            <person name="Pan Y.S."/>
            <person name="Xia L.Y."/>
            <person name="Li J."/>
            <person name="Zhao F."/>
            <person name="Cao W.C."/>
        </authorList>
    </citation>
    <scope>NUCLEOTIDE SEQUENCE [LARGE SCALE GENOMIC DNA]</scope>
    <source>
        <strain evidence="1">Iper-2018</strain>
    </source>
</reference>
<protein>
    <submittedName>
        <fullName evidence="1">Uncharacterized protein</fullName>
    </submittedName>
</protein>
<evidence type="ECO:0000313" key="1">
    <source>
        <dbReference type="EMBL" id="KAG0412191.1"/>
    </source>
</evidence>
<name>A0AC60NYF2_IXOPE</name>
<keyword evidence="2" id="KW-1185">Reference proteome</keyword>
<organism evidence="1 2">
    <name type="scientific">Ixodes persulcatus</name>
    <name type="common">Taiga tick</name>
    <dbReference type="NCBI Taxonomy" id="34615"/>
    <lineage>
        <taxon>Eukaryota</taxon>
        <taxon>Metazoa</taxon>
        <taxon>Ecdysozoa</taxon>
        <taxon>Arthropoda</taxon>
        <taxon>Chelicerata</taxon>
        <taxon>Arachnida</taxon>
        <taxon>Acari</taxon>
        <taxon>Parasitiformes</taxon>
        <taxon>Ixodida</taxon>
        <taxon>Ixodoidea</taxon>
        <taxon>Ixodidae</taxon>
        <taxon>Ixodinae</taxon>
        <taxon>Ixodes</taxon>
    </lineage>
</organism>